<reference evidence="1" key="2">
    <citation type="journal article" date="2023" name="Infect Dis Poverty">
        <title>Chromosome-scale genome of the human blood fluke Schistosoma mekongi and its implications for public health.</title>
        <authorList>
            <person name="Zhou M."/>
            <person name="Xu L."/>
            <person name="Xu D."/>
            <person name="Chen W."/>
            <person name="Khan J."/>
            <person name="Hu Y."/>
            <person name="Huang H."/>
            <person name="Wei H."/>
            <person name="Zhang Y."/>
            <person name="Chusongsang P."/>
            <person name="Tanasarnprasert K."/>
            <person name="Hu X."/>
            <person name="Limpanont Y."/>
            <person name="Lv Z."/>
        </authorList>
    </citation>
    <scope>NUCLEOTIDE SEQUENCE</scope>
    <source>
        <strain evidence="1">LV_2022a</strain>
    </source>
</reference>
<evidence type="ECO:0000313" key="1">
    <source>
        <dbReference type="EMBL" id="KAK4473622.1"/>
    </source>
</evidence>
<sequence length="197" mass="22626">MSLDHFKNLAYYLLTTDYASYHNEQLKYSLHNSIQKNKTLKKIPPKSRSTTANANDTVAVNISSDNTPLPVLSKCMQQKKHYSFLITMLKRDSLLPESLWSKVYSRLCDDFVHELNSLRLKYHQFTSTNAFVNYVIQCLGRSFSLKHNIIQLTDIALSESPKYSNNRNGDNTSVSNNLYLVCLCVEEILNNIFISCV</sequence>
<name>A0AAE2D738_SCHME</name>
<accession>A0AAE2D738</accession>
<organism evidence="1 2">
    <name type="scientific">Schistosoma mekongi</name>
    <name type="common">Parasitic worm</name>
    <dbReference type="NCBI Taxonomy" id="38744"/>
    <lineage>
        <taxon>Eukaryota</taxon>
        <taxon>Metazoa</taxon>
        <taxon>Spiralia</taxon>
        <taxon>Lophotrochozoa</taxon>
        <taxon>Platyhelminthes</taxon>
        <taxon>Trematoda</taxon>
        <taxon>Digenea</taxon>
        <taxon>Strigeidida</taxon>
        <taxon>Schistosomatoidea</taxon>
        <taxon>Schistosomatidae</taxon>
        <taxon>Schistosoma</taxon>
    </lineage>
</organism>
<reference evidence="1" key="1">
    <citation type="submission" date="2022-04" db="EMBL/GenBank/DDBJ databases">
        <authorList>
            <person name="Xu L."/>
            <person name="Lv Z."/>
        </authorList>
    </citation>
    <scope>NUCLEOTIDE SEQUENCE</scope>
    <source>
        <strain evidence="1">LV_2022a</strain>
    </source>
</reference>
<dbReference type="Proteomes" id="UP001292079">
    <property type="component" value="Unassembled WGS sequence"/>
</dbReference>
<gene>
    <name evidence="1" type="ORF">MN116_002974</name>
</gene>
<proteinExistence type="predicted"/>
<dbReference type="AlphaFoldDB" id="A0AAE2D738"/>
<keyword evidence="2" id="KW-1185">Reference proteome</keyword>
<protein>
    <submittedName>
        <fullName evidence="1">Uncharacterized protein</fullName>
    </submittedName>
</protein>
<dbReference type="EMBL" id="JALJAT010000002">
    <property type="protein sequence ID" value="KAK4473622.1"/>
    <property type="molecule type" value="Genomic_DNA"/>
</dbReference>
<comment type="caution">
    <text evidence="1">The sequence shown here is derived from an EMBL/GenBank/DDBJ whole genome shotgun (WGS) entry which is preliminary data.</text>
</comment>
<evidence type="ECO:0000313" key="2">
    <source>
        <dbReference type="Proteomes" id="UP001292079"/>
    </source>
</evidence>